<sequence length="179" mass="19295">MSAPETNPVSSDGIEPFGTRELRDCFGAFYTGVAVVTTVGTDGRLFGATINSFSSLSLSPPLILWSQRRQSSTFPIFSAARYFAINILAEDQVETSRVFASSHPDKFAGFDVKKGLGDVPILPGCSAYLQCSHETSYPGGDHVIFVGRVERIETTGRPPLIFGGGRYLSSQPLRTHADA</sequence>
<comment type="caution">
    <text evidence="4">The sequence shown here is derived from an EMBL/GenBank/DDBJ whole genome shotgun (WGS) entry which is preliminary data.</text>
</comment>
<dbReference type="Proteomes" id="UP000263993">
    <property type="component" value="Unassembled WGS sequence"/>
</dbReference>
<keyword evidence="2" id="KW-0560">Oxidoreductase</keyword>
<dbReference type="AlphaFoldDB" id="A0A371BA60"/>
<protein>
    <submittedName>
        <fullName evidence="4">Flavin reductase</fullName>
    </submittedName>
</protein>
<organism evidence="4 5">
    <name type="scientific">Undibacter mobilis</name>
    <dbReference type="NCBI Taxonomy" id="2292256"/>
    <lineage>
        <taxon>Bacteria</taxon>
        <taxon>Pseudomonadati</taxon>
        <taxon>Pseudomonadota</taxon>
        <taxon>Alphaproteobacteria</taxon>
        <taxon>Hyphomicrobiales</taxon>
        <taxon>Nitrobacteraceae</taxon>
        <taxon>Undibacter</taxon>
    </lineage>
</organism>
<evidence type="ECO:0000256" key="1">
    <source>
        <dbReference type="ARBA" id="ARBA00008898"/>
    </source>
</evidence>
<proteinExistence type="inferred from homology"/>
<dbReference type="RefSeq" id="WP_115516320.1">
    <property type="nucleotide sequence ID" value="NZ_QRGO01000001.1"/>
</dbReference>
<evidence type="ECO:0000256" key="2">
    <source>
        <dbReference type="ARBA" id="ARBA00023002"/>
    </source>
</evidence>
<evidence type="ECO:0000259" key="3">
    <source>
        <dbReference type="SMART" id="SM00903"/>
    </source>
</evidence>
<feature type="domain" description="Flavin reductase like" evidence="3">
    <location>
        <begin position="26"/>
        <end position="169"/>
    </location>
</feature>
<dbReference type="SUPFAM" id="SSF50475">
    <property type="entry name" value="FMN-binding split barrel"/>
    <property type="match status" value="1"/>
</dbReference>
<dbReference type="InterPro" id="IPR012349">
    <property type="entry name" value="Split_barrel_FMN-bd"/>
</dbReference>
<reference evidence="5" key="1">
    <citation type="submission" date="2018-08" db="EMBL/GenBank/DDBJ databases">
        <authorList>
            <person name="Kim S.-J."/>
            <person name="Jung G.-Y."/>
        </authorList>
    </citation>
    <scope>NUCLEOTIDE SEQUENCE [LARGE SCALE GENOMIC DNA]</scope>
    <source>
        <strain evidence="5">GY_H</strain>
    </source>
</reference>
<dbReference type="EMBL" id="QRGO01000001">
    <property type="protein sequence ID" value="RDV04293.1"/>
    <property type="molecule type" value="Genomic_DNA"/>
</dbReference>
<dbReference type="PANTHER" id="PTHR30466">
    <property type="entry name" value="FLAVIN REDUCTASE"/>
    <property type="match status" value="1"/>
</dbReference>
<dbReference type="InterPro" id="IPR050268">
    <property type="entry name" value="NADH-dep_flavin_reductase"/>
</dbReference>
<comment type="similarity">
    <text evidence="1">Belongs to the non-flavoprotein flavin reductase family.</text>
</comment>
<dbReference type="GO" id="GO:0042602">
    <property type="term" value="F:riboflavin reductase (NADPH) activity"/>
    <property type="evidence" value="ECO:0007669"/>
    <property type="project" value="TreeGrafter"/>
</dbReference>
<keyword evidence="5" id="KW-1185">Reference proteome</keyword>
<gene>
    <name evidence="4" type="ORF">DXH78_06680</name>
</gene>
<accession>A0A371BA60</accession>
<dbReference type="OrthoDB" id="9792858at2"/>
<dbReference type="Pfam" id="PF01613">
    <property type="entry name" value="Flavin_Reduct"/>
    <property type="match status" value="1"/>
</dbReference>
<dbReference type="Gene3D" id="2.30.110.10">
    <property type="entry name" value="Electron Transport, Fmn-binding Protein, Chain A"/>
    <property type="match status" value="1"/>
</dbReference>
<dbReference type="GO" id="GO:0010181">
    <property type="term" value="F:FMN binding"/>
    <property type="evidence" value="ECO:0007669"/>
    <property type="project" value="InterPro"/>
</dbReference>
<evidence type="ECO:0000313" key="4">
    <source>
        <dbReference type="EMBL" id="RDV04293.1"/>
    </source>
</evidence>
<name>A0A371BA60_9BRAD</name>
<dbReference type="SMART" id="SM00903">
    <property type="entry name" value="Flavin_Reduct"/>
    <property type="match status" value="1"/>
</dbReference>
<evidence type="ECO:0000313" key="5">
    <source>
        <dbReference type="Proteomes" id="UP000263993"/>
    </source>
</evidence>
<dbReference type="PANTHER" id="PTHR30466:SF11">
    <property type="entry name" value="FLAVIN-DEPENDENT MONOOXYGENASE, REDUCTASE SUBUNIT HSAB"/>
    <property type="match status" value="1"/>
</dbReference>
<dbReference type="InterPro" id="IPR002563">
    <property type="entry name" value="Flavin_Rdtase-like_dom"/>
</dbReference>